<reference evidence="9" key="1">
    <citation type="journal article" date="2019" name="Int. J. Syst. Evol. Microbiol.">
        <title>The Global Catalogue of Microorganisms (GCM) 10K type strain sequencing project: providing services to taxonomists for standard genome sequencing and annotation.</title>
        <authorList>
            <consortium name="The Broad Institute Genomics Platform"/>
            <consortium name="The Broad Institute Genome Sequencing Center for Infectious Disease"/>
            <person name="Wu L."/>
            <person name="Ma J."/>
        </authorList>
    </citation>
    <scope>NUCLEOTIDE SEQUENCE [LARGE SCALE GENOMIC DNA]</scope>
    <source>
        <strain evidence="9">DT72</strain>
    </source>
</reference>
<keyword evidence="6" id="KW-1133">Transmembrane helix</keyword>
<dbReference type="SMART" id="SM00563">
    <property type="entry name" value="PlsC"/>
    <property type="match status" value="1"/>
</dbReference>
<feature type="transmembrane region" description="Helical" evidence="6">
    <location>
        <begin position="28"/>
        <end position="51"/>
    </location>
</feature>
<accession>A0ABW4P1H7</accession>
<comment type="caution">
    <text evidence="8">The sequence shown here is derived from an EMBL/GenBank/DDBJ whole genome shotgun (WGS) entry which is preliminary data.</text>
</comment>
<dbReference type="Pfam" id="PF01553">
    <property type="entry name" value="Acyltransferase"/>
    <property type="match status" value="1"/>
</dbReference>
<evidence type="ECO:0000256" key="1">
    <source>
        <dbReference type="ARBA" id="ARBA00005189"/>
    </source>
</evidence>
<dbReference type="GO" id="GO:0016746">
    <property type="term" value="F:acyltransferase activity"/>
    <property type="evidence" value="ECO:0007669"/>
    <property type="project" value="UniProtKB-KW"/>
</dbReference>
<dbReference type="Proteomes" id="UP001597286">
    <property type="component" value="Unassembled WGS sequence"/>
</dbReference>
<evidence type="ECO:0000259" key="7">
    <source>
        <dbReference type="SMART" id="SM00563"/>
    </source>
</evidence>
<sequence length="287" mass="30994">MSHAWMPHSPCGDGCLGVASDRAAVARIALRGVGLIGVALTLPLLPVAAVLPRRRRAVLHRGYARAALRALGVRLHVDDEREPQVSDGRGRLVVAGHVSWLDVLVLGAVVPGQFVARGDLLQWPFLGSVAHRMGVVPIDRDRLRELSGVVDEVAERLRTGQRMVAFPEGTTWCGRATGRLRPALFQAAIDADALIEPVELRYLGVDGSVETGVCFVGDQTLLQSLRRTVGLRQVEARVRLAPHQEPGSDRRELAARCEDLVHGSARDTREAEAILARTVSDAVPAGR</sequence>
<keyword evidence="6" id="KW-0472">Membrane</keyword>
<gene>
    <name evidence="8" type="ORF">ACFSJG_03370</name>
</gene>
<protein>
    <submittedName>
        <fullName evidence="8">Lysophospholipid acyltransferase family protein</fullName>
    </submittedName>
</protein>
<keyword evidence="5 8" id="KW-0012">Acyltransferase</keyword>
<dbReference type="SUPFAM" id="SSF69593">
    <property type="entry name" value="Glycerol-3-phosphate (1)-acyltransferase"/>
    <property type="match status" value="1"/>
</dbReference>
<proteinExistence type="predicted"/>
<keyword evidence="9" id="KW-1185">Reference proteome</keyword>
<name>A0ABW4P1H7_9NOCA</name>
<dbReference type="PANTHER" id="PTHR10434:SF64">
    <property type="entry name" value="1-ACYL-SN-GLYCEROL-3-PHOSPHATE ACYLTRANSFERASE-RELATED"/>
    <property type="match status" value="1"/>
</dbReference>
<evidence type="ECO:0000313" key="9">
    <source>
        <dbReference type="Proteomes" id="UP001597286"/>
    </source>
</evidence>
<evidence type="ECO:0000313" key="8">
    <source>
        <dbReference type="EMBL" id="MFD1811245.1"/>
    </source>
</evidence>
<dbReference type="EMBL" id="JBHUFB010000006">
    <property type="protein sequence ID" value="MFD1811245.1"/>
    <property type="molecule type" value="Genomic_DNA"/>
</dbReference>
<evidence type="ECO:0000256" key="4">
    <source>
        <dbReference type="ARBA" id="ARBA00023098"/>
    </source>
</evidence>
<feature type="domain" description="Phospholipid/glycerol acyltransferase" evidence="7">
    <location>
        <begin position="91"/>
        <end position="203"/>
    </location>
</feature>
<evidence type="ECO:0000256" key="5">
    <source>
        <dbReference type="ARBA" id="ARBA00023315"/>
    </source>
</evidence>
<keyword evidence="6" id="KW-0812">Transmembrane</keyword>
<evidence type="ECO:0000256" key="6">
    <source>
        <dbReference type="SAM" id="Phobius"/>
    </source>
</evidence>
<keyword evidence="2" id="KW-0444">Lipid biosynthesis</keyword>
<dbReference type="RefSeq" id="WP_378483799.1">
    <property type="nucleotide sequence ID" value="NZ_JBHUFB010000006.1"/>
</dbReference>
<evidence type="ECO:0000256" key="3">
    <source>
        <dbReference type="ARBA" id="ARBA00022679"/>
    </source>
</evidence>
<keyword evidence="3" id="KW-0808">Transferase</keyword>
<dbReference type="InterPro" id="IPR002123">
    <property type="entry name" value="Plipid/glycerol_acylTrfase"/>
</dbReference>
<organism evidence="8 9">
    <name type="scientific">Rhodococcus gannanensis</name>
    <dbReference type="NCBI Taxonomy" id="1960308"/>
    <lineage>
        <taxon>Bacteria</taxon>
        <taxon>Bacillati</taxon>
        <taxon>Actinomycetota</taxon>
        <taxon>Actinomycetes</taxon>
        <taxon>Mycobacteriales</taxon>
        <taxon>Nocardiaceae</taxon>
        <taxon>Rhodococcus</taxon>
    </lineage>
</organism>
<comment type="pathway">
    <text evidence="1">Lipid metabolism.</text>
</comment>
<keyword evidence="4" id="KW-0443">Lipid metabolism</keyword>
<evidence type="ECO:0000256" key="2">
    <source>
        <dbReference type="ARBA" id="ARBA00022516"/>
    </source>
</evidence>
<dbReference type="PANTHER" id="PTHR10434">
    <property type="entry name" value="1-ACYL-SN-GLYCEROL-3-PHOSPHATE ACYLTRANSFERASE"/>
    <property type="match status" value="1"/>
</dbReference>
<dbReference type="CDD" id="cd07989">
    <property type="entry name" value="LPLAT_AGPAT-like"/>
    <property type="match status" value="1"/>
</dbReference>